<gene>
    <name evidence="1" type="ORF">NCTC10702_00216</name>
</gene>
<proteinExistence type="predicted"/>
<dbReference type="GO" id="GO:0070224">
    <property type="term" value="F:sulfide:quinone oxidoreductase activity"/>
    <property type="evidence" value="ECO:0007669"/>
    <property type="project" value="TreeGrafter"/>
</dbReference>
<dbReference type="InterPro" id="IPR015904">
    <property type="entry name" value="Sulphide_quinone_reductase"/>
</dbReference>
<protein>
    <submittedName>
        <fullName evidence="1">FAD-dependent pyridine nucleotide-disulfide oxidoreductase</fullName>
    </submittedName>
</protein>
<dbReference type="GO" id="GO:0070221">
    <property type="term" value="P:sulfide oxidation, using sulfide:quinone oxidoreductase"/>
    <property type="evidence" value="ECO:0007669"/>
    <property type="project" value="TreeGrafter"/>
</dbReference>
<dbReference type="PANTHER" id="PTHR10632:SF2">
    <property type="entry name" value="SULFIDE:QUINONE OXIDOREDUCTASE, MITOCHONDRIAL"/>
    <property type="match status" value="1"/>
</dbReference>
<dbReference type="EMBL" id="UHBY01000003">
    <property type="protein sequence ID" value="SUL30486.1"/>
    <property type="molecule type" value="Genomic_DNA"/>
</dbReference>
<accession>A0A380ED03</accession>
<evidence type="ECO:0000313" key="2">
    <source>
        <dbReference type="Proteomes" id="UP000254116"/>
    </source>
</evidence>
<sequence>MYLAEDYFRKHKIRSNANVIYATPKDALFDVGKYNKELERIVEERNITVNYNYNLVEIDGDKKVATFEHIKAYDRKTISYDMLHVTPPMGPLDVVKKVHFQIVRVG</sequence>
<dbReference type="InterPro" id="IPR036188">
    <property type="entry name" value="FAD/NAD-bd_sf"/>
</dbReference>
<dbReference type="AlphaFoldDB" id="A0A380ED03"/>
<dbReference type="PANTHER" id="PTHR10632">
    <property type="entry name" value="SULFIDE:QUINONE OXIDOREDUCTASE"/>
    <property type="match status" value="1"/>
</dbReference>
<reference evidence="1 2" key="1">
    <citation type="submission" date="2018-06" db="EMBL/GenBank/DDBJ databases">
        <authorList>
            <consortium name="Pathogen Informatics"/>
            <person name="Doyle S."/>
        </authorList>
    </citation>
    <scope>NUCLEOTIDE SEQUENCE [LARGE SCALE GENOMIC DNA]</scope>
    <source>
        <strain evidence="1 2">NCTC10702</strain>
    </source>
</reference>
<organism evidence="1 2">
    <name type="scientific">Staphylococcus aureus</name>
    <dbReference type="NCBI Taxonomy" id="1280"/>
    <lineage>
        <taxon>Bacteria</taxon>
        <taxon>Bacillati</taxon>
        <taxon>Bacillota</taxon>
        <taxon>Bacilli</taxon>
        <taxon>Bacillales</taxon>
        <taxon>Staphylococcaceae</taxon>
        <taxon>Staphylococcus</taxon>
    </lineage>
</organism>
<dbReference type="GO" id="GO:0071949">
    <property type="term" value="F:FAD binding"/>
    <property type="evidence" value="ECO:0007669"/>
    <property type="project" value="TreeGrafter"/>
</dbReference>
<evidence type="ECO:0000313" key="1">
    <source>
        <dbReference type="EMBL" id="SUL30486.1"/>
    </source>
</evidence>
<dbReference type="Gene3D" id="3.50.50.60">
    <property type="entry name" value="FAD/NAD(P)-binding domain"/>
    <property type="match status" value="1"/>
</dbReference>
<dbReference type="SUPFAM" id="SSF51905">
    <property type="entry name" value="FAD/NAD(P)-binding domain"/>
    <property type="match status" value="1"/>
</dbReference>
<name>A0A380ED03_STAAU</name>
<dbReference type="Proteomes" id="UP000254116">
    <property type="component" value="Unassembled WGS sequence"/>
</dbReference>